<evidence type="ECO:0000256" key="2">
    <source>
        <dbReference type="HAMAP-Rule" id="MF_00975"/>
    </source>
</evidence>
<dbReference type="SUPFAM" id="SSF50249">
    <property type="entry name" value="Nucleic acid-binding proteins"/>
    <property type="match status" value="1"/>
</dbReference>
<dbReference type="GO" id="GO:0006396">
    <property type="term" value="P:RNA processing"/>
    <property type="evidence" value="ECO:0007669"/>
    <property type="project" value="InterPro"/>
</dbReference>
<dbReference type="HAMAP" id="MF_00975">
    <property type="entry name" value="Exosome_Csl4"/>
    <property type="match status" value="1"/>
</dbReference>
<keyword evidence="5" id="KW-1185">Reference proteome</keyword>
<dbReference type="Gene3D" id="2.40.50.140">
    <property type="entry name" value="Nucleic acid-binding proteins"/>
    <property type="match status" value="1"/>
</dbReference>
<feature type="domain" description="Exosome complex component N-terminal" evidence="3">
    <location>
        <begin position="12"/>
        <end position="48"/>
    </location>
</feature>
<keyword evidence="2" id="KW-0862">Zinc</keyword>
<keyword evidence="2" id="KW-0963">Cytoplasm</keyword>
<dbReference type="InterPro" id="IPR039771">
    <property type="entry name" value="Csl4"/>
</dbReference>
<dbReference type="KEGG" id="hbu:Hbut_1650"/>
<comment type="function">
    <text evidence="2">Non-catalytic component of the exosome, which is a complex involved in RNA degradation. Increases the RNA binding and the efficiency of RNA degradation. Helpful for the interaction of the exosome with A-poor RNAs.</text>
</comment>
<name>A2BNA3_HYPBU</name>
<evidence type="ECO:0000313" key="5">
    <source>
        <dbReference type="Proteomes" id="UP000002593"/>
    </source>
</evidence>
<dbReference type="Pfam" id="PF14382">
    <property type="entry name" value="ECR1_N"/>
    <property type="match status" value="1"/>
</dbReference>
<feature type="binding site" evidence="2">
    <location>
        <position position="178"/>
    </location>
    <ligand>
        <name>Zn(2+)</name>
        <dbReference type="ChEBI" id="CHEBI:29105"/>
    </ligand>
</feature>
<comment type="similarity">
    <text evidence="2">Belongs to the CSL4 family.</text>
</comment>
<dbReference type="InterPro" id="IPR025721">
    <property type="entry name" value="Exosome_cplx_N_dom"/>
</dbReference>
<dbReference type="NCBIfam" id="NF034126">
    <property type="entry name" value="PRK09521.1"/>
    <property type="match status" value="1"/>
</dbReference>
<accession>A2BNA3</accession>
<keyword evidence="2" id="KW-0479">Metal-binding</keyword>
<dbReference type="PANTHER" id="PTHR12686:SF8">
    <property type="entry name" value="EXOSOME COMPLEX COMPONENT CSL4"/>
    <property type="match status" value="1"/>
</dbReference>
<organism evidence="4 5">
    <name type="scientific">Hyperthermus butylicus (strain DSM 5456 / JCM 9403 / PLM1-5)</name>
    <dbReference type="NCBI Taxonomy" id="415426"/>
    <lineage>
        <taxon>Archaea</taxon>
        <taxon>Thermoproteota</taxon>
        <taxon>Thermoprotei</taxon>
        <taxon>Desulfurococcales</taxon>
        <taxon>Pyrodictiaceae</taxon>
        <taxon>Hyperthermus</taxon>
    </lineage>
</organism>
<keyword evidence="1 2" id="KW-0271">Exosome</keyword>
<dbReference type="PANTHER" id="PTHR12686">
    <property type="entry name" value="3'-5' EXORIBONUCLEASE CSL4-RELATED"/>
    <property type="match status" value="1"/>
</dbReference>
<comment type="subcellular location">
    <subcellularLocation>
        <location evidence="2">Cytoplasm</location>
    </subcellularLocation>
</comment>
<dbReference type="GO" id="GO:0008270">
    <property type="term" value="F:zinc ion binding"/>
    <property type="evidence" value="ECO:0007669"/>
    <property type="project" value="UniProtKB-UniRule"/>
</dbReference>
<dbReference type="EnsemblBacteria" id="ABM81464">
    <property type="protein sequence ID" value="ABM81464"/>
    <property type="gene ID" value="Hbut_1650"/>
</dbReference>
<dbReference type="HOGENOM" id="CLU_067135_1_1_2"/>
<dbReference type="GO" id="GO:0000178">
    <property type="term" value="C:exosome (RNase complex)"/>
    <property type="evidence" value="ECO:0007669"/>
    <property type="project" value="UniProtKB-KW"/>
</dbReference>
<evidence type="ECO:0000259" key="3">
    <source>
        <dbReference type="Pfam" id="PF14382"/>
    </source>
</evidence>
<dbReference type="GO" id="GO:0006401">
    <property type="term" value="P:RNA catabolic process"/>
    <property type="evidence" value="ECO:0007669"/>
    <property type="project" value="UniProtKB-UniRule"/>
</dbReference>
<dbReference type="EMBL" id="CP000493">
    <property type="protein sequence ID" value="ABM81464.1"/>
    <property type="molecule type" value="Genomic_DNA"/>
</dbReference>
<dbReference type="Proteomes" id="UP000002593">
    <property type="component" value="Chromosome"/>
</dbReference>
<reference evidence="4 5" key="1">
    <citation type="journal article" date="2007" name="Archaea">
        <title>The genome of Hyperthermus butylicus: a sulfur-reducing, peptide fermenting, neutrophilic Crenarchaeote growing up to 108 degrees C.</title>
        <authorList>
            <person name="Brugger K."/>
            <person name="Chen L."/>
            <person name="Stark M."/>
            <person name="Zibat A."/>
            <person name="Redder P."/>
            <person name="Ruepp A."/>
            <person name="Awayez M."/>
            <person name="She Q."/>
            <person name="Garrett R.A."/>
            <person name="Klenk H.P."/>
        </authorList>
    </citation>
    <scope>NUCLEOTIDE SEQUENCE [LARGE SCALE GENOMIC DNA]</scope>
    <source>
        <strain evidence="5">DSM 5456 / JCM 9403 / PLM1-5</strain>
    </source>
</reference>
<dbReference type="InterPro" id="IPR030850">
    <property type="entry name" value="Exosome_Csl4_arc"/>
</dbReference>
<feature type="binding site" evidence="2">
    <location>
        <position position="157"/>
    </location>
    <ligand>
        <name>Zn(2+)</name>
        <dbReference type="ChEBI" id="CHEBI:29105"/>
    </ligand>
</feature>
<dbReference type="Gene3D" id="2.40.50.100">
    <property type="match status" value="1"/>
</dbReference>
<dbReference type="eggNOG" id="arCOG00676">
    <property type="taxonomic scope" value="Archaea"/>
</dbReference>
<protein>
    <recommendedName>
        <fullName evidence="2">Exosome complex component Csl4</fullName>
    </recommendedName>
</protein>
<feature type="binding site" evidence="2">
    <location>
        <position position="175"/>
    </location>
    <ligand>
        <name>Zn(2+)</name>
        <dbReference type="ChEBI" id="CHEBI:29105"/>
    </ligand>
</feature>
<evidence type="ECO:0000313" key="4">
    <source>
        <dbReference type="EMBL" id="ABM81464.1"/>
    </source>
</evidence>
<dbReference type="SUPFAM" id="SSF110324">
    <property type="entry name" value="Ribosomal L27 protein-like"/>
    <property type="match status" value="1"/>
</dbReference>
<gene>
    <name evidence="2" type="primary">csl4</name>
    <name evidence="4" type="ordered locus">Hbut_1650</name>
</gene>
<evidence type="ECO:0000256" key="1">
    <source>
        <dbReference type="ARBA" id="ARBA00022835"/>
    </source>
</evidence>
<dbReference type="Gene3D" id="2.20.70.10">
    <property type="match status" value="1"/>
</dbReference>
<dbReference type="AlphaFoldDB" id="A2BNA3"/>
<dbReference type="STRING" id="415426.Hbut_1650"/>
<feature type="binding site" evidence="2">
    <location>
        <position position="160"/>
    </location>
    <ligand>
        <name>Zn(2+)</name>
        <dbReference type="ChEBI" id="CHEBI:29105"/>
    </ligand>
</feature>
<dbReference type="GO" id="GO:0005737">
    <property type="term" value="C:cytoplasm"/>
    <property type="evidence" value="ECO:0007669"/>
    <property type="project" value="UniProtKB-SubCell"/>
</dbReference>
<comment type="subunit">
    <text evidence="2">Component of the archaeal exosome complex. Forms a trimer of Rrp4 and/or Csl4 subunits. The trimer associates with an hexameric ring-like arrangement composed of 3 Rrp41-Rrp42 heterodimers. Interacts with DnaG.</text>
</comment>
<dbReference type="InterPro" id="IPR012340">
    <property type="entry name" value="NA-bd_OB-fold"/>
</dbReference>
<sequence length="198" mass="21960">MAPIAELRGRRVFPGEPLCTIEEFLPGDGVYVDDGVIRAARFGQVEIDFANRRISVKPVTGKPRLPRRNSVVYGVAIGAPREELMLVKIFADERLVPYNGSFTGILHILQASDSPQQRSIYDYVKPGDILRATSLSPAPVYVLSIKRPQDGVIMAFCSVCGAPLHRVPGSNKLVCLRCGNEEQRKVSPLYVLTVRRKR</sequence>
<proteinExistence type="inferred from homology"/>